<evidence type="ECO:0000256" key="1">
    <source>
        <dbReference type="SAM" id="Coils"/>
    </source>
</evidence>
<gene>
    <name evidence="3" type="ORF">PHYPSEUDO_010579</name>
</gene>
<feature type="compositionally biased region" description="Basic residues" evidence="2">
    <location>
        <begin position="61"/>
        <end position="73"/>
    </location>
</feature>
<keyword evidence="4" id="KW-1185">Reference proteome</keyword>
<evidence type="ECO:0000313" key="3">
    <source>
        <dbReference type="EMBL" id="KAG7378082.1"/>
    </source>
</evidence>
<sequence length="219" mass="24637">MSFLVEDADRVATLEEALAFIDSLELDDSSSSSSRSDANDASGSLRRNTKKIPSGGDTFRHQHASTTKKRKRSNLSSSTRLQQRKKAEILYLRRRAQELEEQLLQLRQQPCSTQTLTASSPATWMQLAQANYQARLRSEEINRTLRAIMASQVQDNDSVGDVLQIQVSFQENDMKYTEPLTTPGIADRGGLLVTELRSSIPCVQQNFVIEDSDRQPDIF</sequence>
<name>A0A8T1V9X2_9STRA</name>
<evidence type="ECO:0000313" key="4">
    <source>
        <dbReference type="Proteomes" id="UP000694044"/>
    </source>
</evidence>
<protein>
    <recommendedName>
        <fullName evidence="5">BZIP domain-containing protein</fullName>
    </recommendedName>
</protein>
<feature type="region of interest" description="Disordered" evidence="2">
    <location>
        <begin position="27"/>
        <end position="81"/>
    </location>
</feature>
<evidence type="ECO:0008006" key="5">
    <source>
        <dbReference type="Google" id="ProtNLM"/>
    </source>
</evidence>
<feature type="compositionally biased region" description="Low complexity" evidence="2">
    <location>
        <begin position="29"/>
        <end position="44"/>
    </location>
</feature>
<evidence type="ECO:0000256" key="2">
    <source>
        <dbReference type="SAM" id="MobiDB-lite"/>
    </source>
</evidence>
<dbReference type="OrthoDB" id="113575at2759"/>
<feature type="coiled-coil region" evidence="1">
    <location>
        <begin position="82"/>
        <end position="109"/>
    </location>
</feature>
<dbReference type="AlphaFoldDB" id="A0A8T1V9X2"/>
<dbReference type="EMBL" id="JAGDFM010000455">
    <property type="protein sequence ID" value="KAG7378082.1"/>
    <property type="molecule type" value="Genomic_DNA"/>
</dbReference>
<comment type="caution">
    <text evidence="3">The sequence shown here is derived from an EMBL/GenBank/DDBJ whole genome shotgun (WGS) entry which is preliminary data.</text>
</comment>
<keyword evidence="1" id="KW-0175">Coiled coil</keyword>
<accession>A0A8T1V9X2</accession>
<organism evidence="3 4">
    <name type="scientific">Phytophthora pseudosyringae</name>
    <dbReference type="NCBI Taxonomy" id="221518"/>
    <lineage>
        <taxon>Eukaryota</taxon>
        <taxon>Sar</taxon>
        <taxon>Stramenopiles</taxon>
        <taxon>Oomycota</taxon>
        <taxon>Peronosporomycetes</taxon>
        <taxon>Peronosporales</taxon>
        <taxon>Peronosporaceae</taxon>
        <taxon>Phytophthora</taxon>
    </lineage>
</organism>
<proteinExistence type="predicted"/>
<reference evidence="3" key="1">
    <citation type="submission" date="2021-02" db="EMBL/GenBank/DDBJ databases">
        <authorList>
            <person name="Palmer J.M."/>
        </authorList>
    </citation>
    <scope>NUCLEOTIDE SEQUENCE</scope>
    <source>
        <strain evidence="3">SCRP734</strain>
    </source>
</reference>
<dbReference type="Proteomes" id="UP000694044">
    <property type="component" value="Unassembled WGS sequence"/>
</dbReference>